<protein>
    <submittedName>
        <fullName evidence="2">Uncharacterized protein</fullName>
    </submittedName>
</protein>
<reference evidence="2" key="2">
    <citation type="journal article" date="2015" name="Data Brief">
        <title>Shoot transcriptome of the giant reed, Arundo donax.</title>
        <authorList>
            <person name="Barrero R.A."/>
            <person name="Guerrero F.D."/>
            <person name="Moolhuijzen P."/>
            <person name="Goolsby J.A."/>
            <person name="Tidwell J."/>
            <person name="Bellgard S.E."/>
            <person name="Bellgard M.I."/>
        </authorList>
    </citation>
    <scope>NUCLEOTIDE SEQUENCE</scope>
    <source>
        <tissue evidence="2">Shoot tissue taken approximately 20 cm above the soil surface</tissue>
    </source>
</reference>
<feature type="compositionally biased region" description="Acidic residues" evidence="1">
    <location>
        <begin position="18"/>
        <end position="38"/>
    </location>
</feature>
<reference evidence="2" key="1">
    <citation type="submission" date="2014-09" db="EMBL/GenBank/DDBJ databases">
        <authorList>
            <person name="Magalhaes I.L.F."/>
            <person name="Oliveira U."/>
            <person name="Santos F.R."/>
            <person name="Vidigal T.H.D.A."/>
            <person name="Brescovit A.D."/>
            <person name="Santos A.J."/>
        </authorList>
    </citation>
    <scope>NUCLEOTIDE SEQUENCE</scope>
    <source>
        <tissue evidence="2">Shoot tissue taken approximately 20 cm above the soil surface</tissue>
    </source>
</reference>
<dbReference type="AlphaFoldDB" id="A0A0A9A9Q5"/>
<sequence>MTSVDHDEGINTSMFEDTFVDNDEDDTFVSNNNDDDLK</sequence>
<accession>A0A0A9A9Q5</accession>
<name>A0A0A9A9Q5_ARUDO</name>
<organism evidence="2">
    <name type="scientific">Arundo donax</name>
    <name type="common">Giant reed</name>
    <name type="synonym">Donax arundinaceus</name>
    <dbReference type="NCBI Taxonomy" id="35708"/>
    <lineage>
        <taxon>Eukaryota</taxon>
        <taxon>Viridiplantae</taxon>
        <taxon>Streptophyta</taxon>
        <taxon>Embryophyta</taxon>
        <taxon>Tracheophyta</taxon>
        <taxon>Spermatophyta</taxon>
        <taxon>Magnoliopsida</taxon>
        <taxon>Liliopsida</taxon>
        <taxon>Poales</taxon>
        <taxon>Poaceae</taxon>
        <taxon>PACMAD clade</taxon>
        <taxon>Arundinoideae</taxon>
        <taxon>Arundineae</taxon>
        <taxon>Arundo</taxon>
    </lineage>
</organism>
<proteinExistence type="predicted"/>
<dbReference type="EMBL" id="GBRH01252175">
    <property type="protein sequence ID" value="JAD45720.1"/>
    <property type="molecule type" value="Transcribed_RNA"/>
</dbReference>
<evidence type="ECO:0000256" key="1">
    <source>
        <dbReference type="SAM" id="MobiDB-lite"/>
    </source>
</evidence>
<feature type="region of interest" description="Disordered" evidence="1">
    <location>
        <begin position="1"/>
        <end position="38"/>
    </location>
</feature>
<evidence type="ECO:0000313" key="2">
    <source>
        <dbReference type="EMBL" id="JAD45720.1"/>
    </source>
</evidence>